<dbReference type="Gene3D" id="2.40.50.140">
    <property type="entry name" value="Nucleic acid-binding proteins"/>
    <property type="match status" value="2"/>
</dbReference>
<sequence>MAAEELMPIIVAIKLAVSRHYGISIGSTSSTSIVIDPQIPAAHKLQKWRATNQDNIKEALLVIDRMIKIQQSPIQAGTKFHTVADVARAENVDKFFLKLNIQIIETGQRFFYIACDNCHASYDAELNWSIDCRKCHETTVAKPRERVMVNIFDNTGSLDATTFGEEAAKIINMNATLAMKMNNEVNTPSVERMNKTLKDKKFLVRLKKTVKVYQENKQTQYTILKVDKDKKKNVDEDSFVESSTPQKKLKQVISEAEDEADPDRGSN</sequence>
<evidence type="ECO:0000313" key="4">
    <source>
        <dbReference type="Proteomes" id="UP000231279"/>
    </source>
</evidence>
<comment type="caution">
    <text evidence="3">The sequence shown here is derived from an EMBL/GenBank/DDBJ whole genome shotgun (WGS) entry which is preliminary data.</text>
</comment>
<protein>
    <recommendedName>
        <fullName evidence="2">Replication factor A C-terminal domain-containing protein</fullName>
    </recommendedName>
</protein>
<dbReference type="STRING" id="429701.A0A2G9HE72"/>
<accession>A0A2G9HE72</accession>
<dbReference type="InterPro" id="IPR013955">
    <property type="entry name" value="Rep_factor-A_C"/>
</dbReference>
<evidence type="ECO:0000313" key="3">
    <source>
        <dbReference type="EMBL" id="PIN15814.1"/>
    </source>
</evidence>
<feature type="domain" description="Replication factor A C-terminal" evidence="2">
    <location>
        <begin position="100"/>
        <end position="228"/>
    </location>
</feature>
<gene>
    <name evidence="3" type="ORF">CDL12_11540</name>
</gene>
<proteinExistence type="predicted"/>
<feature type="region of interest" description="Disordered" evidence="1">
    <location>
        <begin position="231"/>
        <end position="267"/>
    </location>
</feature>
<reference evidence="4" key="1">
    <citation type="journal article" date="2018" name="Gigascience">
        <title>Genome assembly of the Pink Ipe (Handroanthus impetiginosus, Bignoniaceae), a highly valued, ecologically keystone Neotropical timber forest tree.</title>
        <authorList>
            <person name="Silva-Junior O.B."/>
            <person name="Grattapaglia D."/>
            <person name="Novaes E."/>
            <person name="Collevatti R.G."/>
        </authorList>
    </citation>
    <scope>NUCLEOTIDE SEQUENCE [LARGE SCALE GENOMIC DNA]</scope>
    <source>
        <strain evidence="4">cv. UFG-1</strain>
    </source>
</reference>
<dbReference type="OrthoDB" id="1694210at2759"/>
<dbReference type="SUPFAM" id="SSF50249">
    <property type="entry name" value="Nucleic acid-binding proteins"/>
    <property type="match status" value="1"/>
</dbReference>
<keyword evidence="4" id="KW-1185">Reference proteome</keyword>
<evidence type="ECO:0000256" key="1">
    <source>
        <dbReference type="SAM" id="MobiDB-lite"/>
    </source>
</evidence>
<evidence type="ECO:0000259" key="2">
    <source>
        <dbReference type="Pfam" id="PF08646"/>
    </source>
</evidence>
<name>A0A2G9HE72_9LAMI</name>
<organism evidence="3 4">
    <name type="scientific">Handroanthus impetiginosus</name>
    <dbReference type="NCBI Taxonomy" id="429701"/>
    <lineage>
        <taxon>Eukaryota</taxon>
        <taxon>Viridiplantae</taxon>
        <taxon>Streptophyta</taxon>
        <taxon>Embryophyta</taxon>
        <taxon>Tracheophyta</taxon>
        <taxon>Spermatophyta</taxon>
        <taxon>Magnoliopsida</taxon>
        <taxon>eudicotyledons</taxon>
        <taxon>Gunneridae</taxon>
        <taxon>Pentapetalae</taxon>
        <taxon>asterids</taxon>
        <taxon>lamiids</taxon>
        <taxon>Lamiales</taxon>
        <taxon>Bignoniaceae</taxon>
        <taxon>Crescentiina</taxon>
        <taxon>Tabebuia alliance</taxon>
        <taxon>Handroanthus</taxon>
    </lineage>
</organism>
<dbReference type="AlphaFoldDB" id="A0A2G9HE72"/>
<dbReference type="EMBL" id="NKXS01002014">
    <property type="protein sequence ID" value="PIN15814.1"/>
    <property type="molecule type" value="Genomic_DNA"/>
</dbReference>
<dbReference type="InterPro" id="IPR012340">
    <property type="entry name" value="NA-bd_OB-fold"/>
</dbReference>
<dbReference type="Proteomes" id="UP000231279">
    <property type="component" value="Unassembled WGS sequence"/>
</dbReference>
<dbReference type="Pfam" id="PF08646">
    <property type="entry name" value="Rep_fac-A_C"/>
    <property type="match status" value="1"/>
</dbReference>